<evidence type="ECO:0000313" key="2">
    <source>
        <dbReference type="Proteomes" id="UP000051461"/>
    </source>
</evidence>
<sequence length="74" mass="8757">MRTLNYEDIGTTAQDVYLAKQAKTDVVRKIRCRLDKSISRKNNRVQIGDDIFLITRIYLDEEKKMMELSLNYVD</sequence>
<comment type="caution">
    <text evidence="1">The sequence shown here is derived from an EMBL/GenBank/DDBJ whole genome shotgun (WGS) entry which is preliminary data.</text>
</comment>
<organism evidence="1 2">
    <name type="scientific">Loigolactobacillus bifermentans DSM 20003</name>
    <dbReference type="NCBI Taxonomy" id="1423726"/>
    <lineage>
        <taxon>Bacteria</taxon>
        <taxon>Bacillati</taxon>
        <taxon>Bacillota</taxon>
        <taxon>Bacilli</taxon>
        <taxon>Lactobacillales</taxon>
        <taxon>Lactobacillaceae</taxon>
        <taxon>Loigolactobacillus</taxon>
    </lineage>
</organism>
<reference evidence="1 2" key="1">
    <citation type="journal article" date="2015" name="Genome Announc.">
        <title>Expanding the biotechnology potential of lactobacilli through comparative genomics of 213 strains and associated genera.</title>
        <authorList>
            <person name="Sun Z."/>
            <person name="Harris H.M."/>
            <person name="McCann A."/>
            <person name="Guo C."/>
            <person name="Argimon S."/>
            <person name="Zhang W."/>
            <person name="Yang X."/>
            <person name="Jeffery I.B."/>
            <person name="Cooney J.C."/>
            <person name="Kagawa T.F."/>
            <person name="Liu W."/>
            <person name="Song Y."/>
            <person name="Salvetti E."/>
            <person name="Wrobel A."/>
            <person name="Rasinkangas P."/>
            <person name="Parkhill J."/>
            <person name="Rea M.C."/>
            <person name="O'Sullivan O."/>
            <person name="Ritari J."/>
            <person name="Douillard F.P."/>
            <person name="Paul Ross R."/>
            <person name="Yang R."/>
            <person name="Briner A.E."/>
            <person name="Felis G.E."/>
            <person name="de Vos W.M."/>
            <person name="Barrangou R."/>
            <person name="Klaenhammer T.R."/>
            <person name="Caufield P.W."/>
            <person name="Cui Y."/>
            <person name="Zhang H."/>
            <person name="O'Toole P.W."/>
        </authorList>
    </citation>
    <scope>NUCLEOTIDE SEQUENCE [LARGE SCALE GENOMIC DNA]</scope>
    <source>
        <strain evidence="1 2">DSM 20003</strain>
    </source>
</reference>
<dbReference type="EMBL" id="AZDA01000046">
    <property type="protein sequence ID" value="KRK38985.1"/>
    <property type="molecule type" value="Genomic_DNA"/>
</dbReference>
<dbReference type="Proteomes" id="UP000051461">
    <property type="component" value="Unassembled WGS sequence"/>
</dbReference>
<evidence type="ECO:0008006" key="3">
    <source>
        <dbReference type="Google" id="ProtNLM"/>
    </source>
</evidence>
<dbReference type="AlphaFoldDB" id="A0A0R1GZ11"/>
<dbReference type="PATRIC" id="fig|1423726.3.peg.2809"/>
<keyword evidence="2" id="KW-1185">Reference proteome</keyword>
<protein>
    <recommendedName>
        <fullName evidence="3">Phage head-tail adaptor</fullName>
    </recommendedName>
</protein>
<accession>A0A0R1GZ11</accession>
<proteinExistence type="predicted"/>
<gene>
    <name evidence="1" type="ORF">FC07_GL002701</name>
</gene>
<dbReference type="STRING" id="1423726.FC07_GL002701"/>
<evidence type="ECO:0000313" key="1">
    <source>
        <dbReference type="EMBL" id="KRK38985.1"/>
    </source>
</evidence>
<name>A0A0R1GZ11_9LACO</name>